<dbReference type="PANTHER" id="PTHR36435:SF6">
    <property type="entry name" value="ABORTIVE INFECTION PROTEIN"/>
    <property type="match status" value="1"/>
</dbReference>
<proteinExistence type="inferred from homology"/>
<feature type="transmembrane region" description="Helical" evidence="2">
    <location>
        <begin position="143"/>
        <end position="164"/>
    </location>
</feature>
<dbReference type="RefSeq" id="WP_137639471.1">
    <property type="nucleotide sequence ID" value="NZ_BJDK01000006.1"/>
</dbReference>
<dbReference type="EC" id="3.4.-.-" evidence="4"/>
<keyword evidence="4" id="KW-0378">Hydrolase</keyword>
<dbReference type="PANTHER" id="PTHR36435">
    <property type="entry name" value="SLR1288 PROTEIN"/>
    <property type="match status" value="1"/>
</dbReference>
<dbReference type="Proteomes" id="UP001596253">
    <property type="component" value="Unassembled WGS sequence"/>
</dbReference>
<keyword evidence="2" id="KW-0472">Membrane</keyword>
<sequence>MANRRQSLTILIVYFIIYALPSLLIAIFKHLGSQVFLIQTLDYLIGAVLLAWLATRLSTPNPIERHPRRWPIALLWGLIGFVLVVIVQFIVLQIDQWLGHSVTSTNTSTLLTVGHQYPFFFLAIFIGAPIMEEIVFRKVIFGNLSSLTGPLGAALISSVFFSFAHADGHLVLYALIGLCFCWLYHRTGRIQTSMLAHILMNALAVMSAIYHF</sequence>
<comment type="similarity">
    <text evidence="1">Belongs to the UPF0177 family.</text>
</comment>
<dbReference type="InterPro" id="IPR003675">
    <property type="entry name" value="Rce1/LyrA-like_dom"/>
</dbReference>
<evidence type="ECO:0000259" key="3">
    <source>
        <dbReference type="Pfam" id="PF02517"/>
    </source>
</evidence>
<dbReference type="InterPro" id="IPR052710">
    <property type="entry name" value="CAAX_protease"/>
</dbReference>
<protein>
    <submittedName>
        <fullName evidence="4">CPBP family intramembrane glutamic endopeptidase</fullName>
        <ecNumber evidence="4">3.4.-.-</ecNumber>
    </submittedName>
</protein>
<evidence type="ECO:0000256" key="1">
    <source>
        <dbReference type="ARBA" id="ARBA00009067"/>
    </source>
</evidence>
<keyword evidence="2" id="KW-1133">Transmembrane helix</keyword>
<feature type="transmembrane region" description="Helical" evidence="2">
    <location>
        <begin position="34"/>
        <end position="53"/>
    </location>
</feature>
<organism evidence="4 5">
    <name type="scientific">Lactiplantibacillus dongliensis</name>
    <dbReference type="NCBI Taxonomy" id="2559919"/>
    <lineage>
        <taxon>Bacteria</taxon>
        <taxon>Bacillati</taxon>
        <taxon>Bacillota</taxon>
        <taxon>Bacilli</taxon>
        <taxon>Lactobacillales</taxon>
        <taxon>Lactobacillaceae</taxon>
        <taxon>Lactiplantibacillus</taxon>
    </lineage>
</organism>
<evidence type="ECO:0000256" key="2">
    <source>
        <dbReference type="SAM" id="Phobius"/>
    </source>
</evidence>
<dbReference type="Pfam" id="PF02517">
    <property type="entry name" value="Rce1-like"/>
    <property type="match status" value="1"/>
</dbReference>
<gene>
    <name evidence="4" type="ORF">ACFP3T_07360</name>
</gene>
<feature type="transmembrane region" description="Helical" evidence="2">
    <location>
        <begin position="114"/>
        <end position="131"/>
    </location>
</feature>
<feature type="transmembrane region" description="Helical" evidence="2">
    <location>
        <begin position="194"/>
        <end position="211"/>
    </location>
</feature>
<evidence type="ECO:0000313" key="5">
    <source>
        <dbReference type="Proteomes" id="UP001596253"/>
    </source>
</evidence>
<keyword evidence="2" id="KW-0812">Transmembrane</keyword>
<accession>A0ABW1R745</accession>
<evidence type="ECO:0000313" key="4">
    <source>
        <dbReference type="EMBL" id="MFC6164482.1"/>
    </source>
</evidence>
<feature type="domain" description="CAAX prenyl protease 2/Lysostaphin resistance protein A-like" evidence="3">
    <location>
        <begin position="117"/>
        <end position="203"/>
    </location>
</feature>
<feature type="transmembrane region" description="Helical" evidence="2">
    <location>
        <begin position="7"/>
        <end position="28"/>
    </location>
</feature>
<feature type="transmembrane region" description="Helical" evidence="2">
    <location>
        <begin position="170"/>
        <end position="187"/>
    </location>
</feature>
<dbReference type="EMBL" id="JBHSSD010000034">
    <property type="protein sequence ID" value="MFC6164482.1"/>
    <property type="molecule type" value="Genomic_DNA"/>
</dbReference>
<feature type="transmembrane region" description="Helical" evidence="2">
    <location>
        <begin position="73"/>
        <end position="94"/>
    </location>
</feature>
<dbReference type="GO" id="GO:0016787">
    <property type="term" value="F:hydrolase activity"/>
    <property type="evidence" value="ECO:0007669"/>
    <property type="project" value="UniProtKB-KW"/>
</dbReference>
<comment type="caution">
    <text evidence="4">The sequence shown here is derived from an EMBL/GenBank/DDBJ whole genome shotgun (WGS) entry which is preliminary data.</text>
</comment>
<reference evidence="5" key="1">
    <citation type="journal article" date="2019" name="Int. J. Syst. Evol. Microbiol.">
        <title>The Global Catalogue of Microorganisms (GCM) 10K type strain sequencing project: providing services to taxonomists for standard genome sequencing and annotation.</title>
        <authorList>
            <consortium name="The Broad Institute Genomics Platform"/>
            <consortium name="The Broad Institute Genome Sequencing Center for Infectious Disease"/>
            <person name="Wu L."/>
            <person name="Ma J."/>
        </authorList>
    </citation>
    <scope>NUCLEOTIDE SEQUENCE [LARGE SCALE GENOMIC DNA]</scope>
    <source>
        <strain evidence="5">CCM 8932</strain>
    </source>
</reference>
<name>A0ABW1R745_9LACO</name>
<keyword evidence="5" id="KW-1185">Reference proteome</keyword>